<sequence>MNFNVGSSIPVATSFVKSNPAIPVYKGEENIENLYAVIYHIEIGYNKEGSQEVFQYIIVDYKDYNLGDEDRDEIITIAKNYCVEKGIDRDKNVEIKLLDDEIAEDFIEKVFNNMKVIRGLITND</sequence>
<proteinExistence type="predicted"/>
<keyword evidence="2" id="KW-1185">Reference proteome</keyword>
<protein>
    <recommendedName>
        <fullName evidence="3">DUF3168 domain-containing protein</fullName>
    </recommendedName>
</protein>
<evidence type="ECO:0000313" key="1">
    <source>
        <dbReference type="EMBL" id="MBC2575399.1"/>
    </source>
</evidence>
<reference evidence="1 2" key="1">
    <citation type="submission" date="2020-05" db="EMBL/GenBank/DDBJ databases">
        <title>Draft genome of xy-202 and genomic insight in genome of the genus Peptostreptococcus.</title>
        <authorList>
            <person name="Zhang Z."/>
        </authorList>
    </citation>
    <scope>NUCLEOTIDE SEQUENCE [LARGE SCALE GENOMIC DNA]</scope>
    <source>
        <strain evidence="1 2">DSM 27025</strain>
    </source>
</reference>
<evidence type="ECO:0008006" key="3">
    <source>
        <dbReference type="Google" id="ProtNLM"/>
    </source>
</evidence>
<organism evidence="1 2">
    <name type="scientific">Peptostreptococcus canis</name>
    <dbReference type="NCBI Taxonomy" id="1159213"/>
    <lineage>
        <taxon>Bacteria</taxon>
        <taxon>Bacillati</taxon>
        <taxon>Bacillota</taxon>
        <taxon>Clostridia</taxon>
        <taxon>Peptostreptococcales</taxon>
        <taxon>Peptostreptococcaceae</taxon>
        <taxon>Peptostreptococcus</taxon>
    </lineage>
</organism>
<evidence type="ECO:0000313" key="2">
    <source>
        <dbReference type="Proteomes" id="UP000713904"/>
    </source>
</evidence>
<name>A0ABR6TJ04_9FIRM</name>
<gene>
    <name evidence="1" type="ORF">HLB29_01700</name>
</gene>
<accession>A0ABR6TJ04</accession>
<dbReference type="Proteomes" id="UP000713904">
    <property type="component" value="Unassembled WGS sequence"/>
</dbReference>
<dbReference type="EMBL" id="JABGBW010000001">
    <property type="protein sequence ID" value="MBC2575399.1"/>
    <property type="molecule type" value="Genomic_DNA"/>
</dbReference>
<comment type="caution">
    <text evidence="1">The sequence shown here is derived from an EMBL/GenBank/DDBJ whole genome shotgun (WGS) entry which is preliminary data.</text>
</comment>
<dbReference type="RefSeq" id="WP_185623430.1">
    <property type="nucleotide sequence ID" value="NZ_JABGBW010000001.1"/>
</dbReference>